<feature type="compositionally biased region" description="Pro residues" evidence="1">
    <location>
        <begin position="40"/>
        <end position="59"/>
    </location>
</feature>
<dbReference type="Proteomes" id="UP000193144">
    <property type="component" value="Unassembled WGS sequence"/>
</dbReference>
<accession>A0A1Y1Y4C0</accession>
<protein>
    <submittedName>
        <fullName evidence="2">Uncharacterized protein</fullName>
    </submittedName>
</protein>
<sequence>MNPADLLLPWAVVVDFANLPTSRPRPSSPSSSSSSSSPPSSSPSPSPSPPPPSPSPTPPLCDEQQNQESDCHNYQGQNYIPASQGSLTATVLLAPLGEDMITQRWHFNENDCIEKEFVHVPPPTRYSVYTKFDNGREWKVGVGDCLATPSEWPFVLMACLHRVTNALNFVTGNFGWVLVPRPKGSKERDIQIKIMAVNFSNTSCREEISSATCLARSVENPLSLLFVFFVTLVEPTRPLVLPGMVQQLSLEGNNNELNTLTLGALSTPVVGTDTIGWRMTRASGAQHIGMDVLADPAS</sequence>
<feature type="region of interest" description="Disordered" evidence="1">
    <location>
        <begin position="19"/>
        <end position="77"/>
    </location>
</feature>
<evidence type="ECO:0000313" key="2">
    <source>
        <dbReference type="EMBL" id="ORX92566.1"/>
    </source>
</evidence>
<name>A0A1Y1Y4C0_9PLEO</name>
<evidence type="ECO:0000313" key="3">
    <source>
        <dbReference type="Proteomes" id="UP000193144"/>
    </source>
</evidence>
<organism evidence="2 3">
    <name type="scientific">Clohesyomyces aquaticus</name>
    <dbReference type="NCBI Taxonomy" id="1231657"/>
    <lineage>
        <taxon>Eukaryota</taxon>
        <taxon>Fungi</taxon>
        <taxon>Dikarya</taxon>
        <taxon>Ascomycota</taxon>
        <taxon>Pezizomycotina</taxon>
        <taxon>Dothideomycetes</taxon>
        <taxon>Pleosporomycetidae</taxon>
        <taxon>Pleosporales</taxon>
        <taxon>Lindgomycetaceae</taxon>
        <taxon>Clohesyomyces</taxon>
    </lineage>
</organism>
<reference evidence="2 3" key="1">
    <citation type="submission" date="2016-07" db="EMBL/GenBank/DDBJ databases">
        <title>Pervasive Adenine N6-methylation of Active Genes in Fungi.</title>
        <authorList>
            <consortium name="DOE Joint Genome Institute"/>
            <person name="Mondo S.J."/>
            <person name="Dannebaum R.O."/>
            <person name="Kuo R.C."/>
            <person name="Labutti K."/>
            <person name="Haridas S."/>
            <person name="Kuo A."/>
            <person name="Salamov A."/>
            <person name="Ahrendt S.R."/>
            <person name="Lipzen A."/>
            <person name="Sullivan W."/>
            <person name="Andreopoulos W.B."/>
            <person name="Clum A."/>
            <person name="Lindquist E."/>
            <person name="Daum C."/>
            <person name="Ramamoorthy G.K."/>
            <person name="Gryganskyi A."/>
            <person name="Culley D."/>
            <person name="Magnuson J.K."/>
            <person name="James T.Y."/>
            <person name="O'Malley M.A."/>
            <person name="Stajich J.E."/>
            <person name="Spatafora J.W."/>
            <person name="Visel A."/>
            <person name="Grigoriev I.V."/>
        </authorList>
    </citation>
    <scope>NUCLEOTIDE SEQUENCE [LARGE SCALE GENOMIC DNA]</scope>
    <source>
        <strain evidence="2 3">CBS 115471</strain>
    </source>
</reference>
<gene>
    <name evidence="2" type="ORF">BCR34DRAFT_594863</name>
</gene>
<dbReference type="AlphaFoldDB" id="A0A1Y1Y4C0"/>
<proteinExistence type="predicted"/>
<feature type="compositionally biased region" description="Polar residues" evidence="1">
    <location>
        <begin position="63"/>
        <end position="77"/>
    </location>
</feature>
<comment type="caution">
    <text evidence="2">The sequence shown here is derived from an EMBL/GenBank/DDBJ whole genome shotgun (WGS) entry which is preliminary data.</text>
</comment>
<evidence type="ECO:0000256" key="1">
    <source>
        <dbReference type="SAM" id="MobiDB-lite"/>
    </source>
</evidence>
<keyword evidence="3" id="KW-1185">Reference proteome</keyword>
<feature type="compositionally biased region" description="Low complexity" evidence="1">
    <location>
        <begin position="20"/>
        <end position="39"/>
    </location>
</feature>
<dbReference type="EMBL" id="MCFA01000383">
    <property type="protein sequence ID" value="ORX92566.1"/>
    <property type="molecule type" value="Genomic_DNA"/>
</dbReference>